<evidence type="ECO:0000256" key="3">
    <source>
        <dbReference type="ARBA" id="ARBA00005539"/>
    </source>
</evidence>
<comment type="caution">
    <text evidence="11">The sequence shown here is derived from an EMBL/GenBank/DDBJ whole genome shotgun (WGS) entry which is preliminary data.</text>
</comment>
<dbReference type="Gene3D" id="3.30.930.10">
    <property type="entry name" value="Bira Bifunctional Protein, Domain 2"/>
    <property type="match status" value="1"/>
</dbReference>
<comment type="subcellular location">
    <subcellularLocation>
        <location evidence="1 9">Cytoplasm</location>
    </subcellularLocation>
</comment>
<reference evidence="11 12" key="1">
    <citation type="submission" date="2021-03" db="EMBL/GenBank/DDBJ databases">
        <title>Genomic Encyclopedia of Type Strains, Phase III (KMG-III): the genomes of soil and plant-associated and newly described type strains.</title>
        <authorList>
            <person name="Whitman W."/>
        </authorList>
    </citation>
    <scope>NUCLEOTIDE SEQUENCE [LARGE SCALE GENOMIC DNA]</scope>
    <source>
        <strain evidence="11 12">IMMIB AFH-6</strain>
    </source>
</reference>
<evidence type="ECO:0000256" key="6">
    <source>
        <dbReference type="ARBA" id="ARBA00020397"/>
    </source>
</evidence>
<comment type="miscellaneous">
    <text evidence="9">This function is generally fulfilled by the C-terminal part of HisG, which is missing in some bacteria such as this one.</text>
</comment>
<feature type="domain" description="Aminoacyl-transfer RNA synthetases class-II family profile" evidence="10">
    <location>
        <begin position="28"/>
        <end position="337"/>
    </location>
</feature>
<evidence type="ECO:0000256" key="8">
    <source>
        <dbReference type="ARBA" id="ARBA00025246"/>
    </source>
</evidence>
<name>A0ABS4SHN5_9PROT</name>
<comment type="pathway">
    <text evidence="2 9">Amino-acid biosynthesis; L-histidine biosynthesis; L-histidine from 5-phospho-alpha-D-ribose 1-diphosphate: step 1/9.</text>
</comment>
<dbReference type="HAMAP" id="MF_00125">
    <property type="entry name" value="HisZ"/>
    <property type="match status" value="1"/>
</dbReference>
<evidence type="ECO:0000259" key="10">
    <source>
        <dbReference type="PROSITE" id="PS50862"/>
    </source>
</evidence>
<keyword evidence="11" id="KW-0808">Transferase</keyword>
<dbReference type="InterPro" id="IPR006195">
    <property type="entry name" value="aa-tRNA-synth_II"/>
</dbReference>
<dbReference type="RefSeq" id="WP_209765751.1">
    <property type="nucleotide sequence ID" value="NZ_JAGINP010000005.1"/>
</dbReference>
<dbReference type="PROSITE" id="PS50862">
    <property type="entry name" value="AA_TRNA_LIGASE_II"/>
    <property type="match status" value="1"/>
</dbReference>
<keyword evidence="7 9" id="KW-0963">Cytoplasm</keyword>
<keyword evidence="9" id="KW-0368">Histidine biosynthesis</keyword>
<evidence type="ECO:0000256" key="9">
    <source>
        <dbReference type="HAMAP-Rule" id="MF_00125"/>
    </source>
</evidence>
<sequence length="387" mass="41278">MPADPLSSALLPAGLHDVLPPEAAHEAAAVERLLADFTAHGYQRVKPPLVEFEDNLLSGSGAAMAKQTFRLMDPLSQRMMAVRADITPQIARIATTRLKNESRPLRLCYSGQVLRVKGSQLRPERQFTQVGVELIGPLEAEADAEVILLAAHALEGVGVQHLSVDLCVPTMVPLVCRGLGLAEEEMARLRAALDRKDAAAVAAVGGPAAALLQTLMTASGPAERAMQVLASLPLPEEAEKDRRRLTDALRLLRAARPDLVITVDLVEHRGFEYQTGLSFTLFARDVRGELGAGGRYRAGGRAGEEEQGEPATGFTLYMDTLLRAVPAPAAKKRVYVPHGTSWAAAGKLRAEGWVTVVGLAPAADPAEEARRLGCGHRLADGAVTALE</sequence>
<evidence type="ECO:0000313" key="11">
    <source>
        <dbReference type="EMBL" id="MBP2291980.1"/>
    </source>
</evidence>
<keyword evidence="9" id="KW-0028">Amino-acid biosynthesis</keyword>
<dbReference type="InterPro" id="IPR041715">
    <property type="entry name" value="HisRS-like_core"/>
</dbReference>
<gene>
    <name evidence="9" type="primary">hisZ</name>
    <name evidence="11" type="ORF">J2851_001741</name>
</gene>
<dbReference type="EMBL" id="JAGINP010000005">
    <property type="protein sequence ID" value="MBP2291980.1"/>
    <property type="molecule type" value="Genomic_DNA"/>
</dbReference>
<comment type="subunit">
    <text evidence="4 9">Heteromultimer composed of HisG and HisZ subunits.</text>
</comment>
<evidence type="ECO:0000256" key="4">
    <source>
        <dbReference type="ARBA" id="ARBA00011496"/>
    </source>
</evidence>
<dbReference type="InterPro" id="IPR004517">
    <property type="entry name" value="HisZ"/>
</dbReference>
<comment type="function">
    <text evidence="8 9">Required for the first step of histidine biosynthesis. May allow the feedback regulation of ATP phosphoribosyltransferase activity by histidine.</text>
</comment>
<dbReference type="PANTHER" id="PTHR43707">
    <property type="entry name" value="HISTIDYL-TRNA SYNTHETASE"/>
    <property type="match status" value="1"/>
</dbReference>
<dbReference type="PIRSF" id="PIRSF001549">
    <property type="entry name" value="His-tRNA_synth"/>
    <property type="match status" value="1"/>
</dbReference>
<organism evidence="11 12">
    <name type="scientific">Azospirillum rugosum</name>
    <dbReference type="NCBI Taxonomy" id="416170"/>
    <lineage>
        <taxon>Bacteria</taxon>
        <taxon>Pseudomonadati</taxon>
        <taxon>Pseudomonadota</taxon>
        <taxon>Alphaproteobacteria</taxon>
        <taxon>Rhodospirillales</taxon>
        <taxon>Azospirillaceae</taxon>
        <taxon>Azospirillum</taxon>
    </lineage>
</organism>
<proteinExistence type="inferred from homology"/>
<evidence type="ECO:0000256" key="2">
    <source>
        <dbReference type="ARBA" id="ARBA00004667"/>
    </source>
</evidence>
<comment type="subunit">
    <text evidence="5">Homodimer.</text>
</comment>
<dbReference type="InterPro" id="IPR045864">
    <property type="entry name" value="aa-tRNA-synth_II/BPL/LPL"/>
</dbReference>
<dbReference type="Proteomes" id="UP000781958">
    <property type="component" value="Unassembled WGS sequence"/>
</dbReference>
<protein>
    <recommendedName>
        <fullName evidence="6 9">ATP phosphoribosyltransferase regulatory subunit</fullName>
    </recommendedName>
</protein>
<keyword evidence="12" id="KW-1185">Reference proteome</keyword>
<evidence type="ECO:0000256" key="7">
    <source>
        <dbReference type="ARBA" id="ARBA00022490"/>
    </source>
</evidence>
<accession>A0ABS4SHN5</accession>
<dbReference type="PANTHER" id="PTHR43707:SF1">
    <property type="entry name" value="HISTIDINE--TRNA LIGASE, MITOCHONDRIAL-RELATED"/>
    <property type="match status" value="1"/>
</dbReference>
<dbReference type="InterPro" id="IPR004516">
    <property type="entry name" value="HisRS/HisZ"/>
</dbReference>
<evidence type="ECO:0000256" key="5">
    <source>
        <dbReference type="ARBA" id="ARBA00011738"/>
    </source>
</evidence>
<comment type="similarity">
    <text evidence="3 9">Belongs to the class-II aminoacyl-tRNA synthetase family. HisZ subfamily.</text>
</comment>
<dbReference type="GO" id="GO:0016757">
    <property type="term" value="F:glycosyltransferase activity"/>
    <property type="evidence" value="ECO:0007669"/>
    <property type="project" value="UniProtKB-KW"/>
</dbReference>
<dbReference type="Pfam" id="PF13393">
    <property type="entry name" value="tRNA-synt_His"/>
    <property type="match status" value="1"/>
</dbReference>
<dbReference type="SUPFAM" id="SSF55681">
    <property type="entry name" value="Class II aaRS and biotin synthetases"/>
    <property type="match status" value="1"/>
</dbReference>
<evidence type="ECO:0000313" key="12">
    <source>
        <dbReference type="Proteomes" id="UP000781958"/>
    </source>
</evidence>
<evidence type="ECO:0000256" key="1">
    <source>
        <dbReference type="ARBA" id="ARBA00004496"/>
    </source>
</evidence>
<keyword evidence="11" id="KW-0328">Glycosyltransferase</keyword>